<dbReference type="PANTHER" id="PTHR43052">
    <property type="match status" value="1"/>
</dbReference>
<feature type="domain" description="tRNA-specific 2-thiouridylase MnmA-like central" evidence="15">
    <location>
        <begin position="609"/>
        <end position="673"/>
    </location>
</feature>
<dbReference type="SUPFAM" id="SSF52402">
    <property type="entry name" value="Adenine nucleotide alpha hydrolases-like"/>
    <property type="match status" value="1"/>
</dbReference>
<gene>
    <name evidence="16" type="ORF">CTEN210_15103</name>
</gene>
<sequence>MICNRICQGFLAVYSLLLWNVAAFNTNHVQLMKNGKTLNHSYRTQTRLYAKEIEQAFFRVTNIINSSTNDVKEMNIELATRGKQFVPYNQHFDYSTLFENSSCDDIDCRSLWKRDNNASQNLEELLRVANFSDYEIEEIVASNQETVQSFLTQEVTKTSTNPLEGDQQHYSIKTIEGIDVFKNVVRHIATINVGSMVEVKSRWQQNEYITEAMIGDEVFFQTKRKLVLDDNTNMFQDDRLSMKVSNTFMPSVAFEDCDSENISTLEVYKRHYFGKDSADREVKSSRLERVPGCIANVNVRTILVSKEDESYELFIDGEADAIIARGLLWTLQNLLNGLNVQDVMKIEPSNLAENLKLRNVLSEGRNDGLANMMAIIQAQANTLLSGAENEDQEKVDTKEDGEKRPTVAMLLSGGVDSSVALNLLVREGYDVTAFYLKIWLEDELAHLGQCPWEDDFNVCTQICEQAGVPLEAISLQNEYKDKVISYTIGEAVKGRTPNPDIMCNSRVKFGCFYDSISKRDFDFVATGHYAQLQEAEDGSKRLMRAPDPVKDQSYFLAALTQEQLKRVLFPIGQFQKSRVRELAQEFDLPNKNRPDSQGLCFLGKVKFDEFLAEYLGEDPGDIIDTETNEVIGRHNGIWYHTVGQRKGLGKVLNPLATSRGPWYVVAKDTKLKHILASNKYDEEKYDQTRKEFSVEDIQWITKSPPSDLLSGSRLTMKIRHGPNIVEGILKIDENSVDEGRIILDKKDGGLAPGQFVVFYNDIECLGSAVISEKHWLTFLNTESSSTLSMN</sequence>
<evidence type="ECO:0000256" key="5">
    <source>
        <dbReference type="ARBA" id="ARBA00022679"/>
    </source>
</evidence>
<comment type="catalytic activity">
    <reaction evidence="11">
        <text>5-taurinomethyluridine(34) in tRNA + S-sulfanyl-L-cysteinyl-[protein] + AH2 + ATP = 5-taurinomethyl-2-thiouridine(34) in tRNA + L-cysteinyl-[protein] + A + AMP + diphosphate + H(+)</text>
        <dbReference type="Rhea" id="RHEA:47040"/>
        <dbReference type="Rhea" id="RHEA-COMP:10131"/>
        <dbReference type="Rhea" id="RHEA-COMP:11726"/>
        <dbReference type="Rhea" id="RHEA-COMP:11732"/>
        <dbReference type="Rhea" id="RHEA-COMP:11733"/>
        <dbReference type="ChEBI" id="CHEBI:13193"/>
        <dbReference type="ChEBI" id="CHEBI:15378"/>
        <dbReference type="ChEBI" id="CHEBI:17499"/>
        <dbReference type="ChEBI" id="CHEBI:29950"/>
        <dbReference type="ChEBI" id="CHEBI:30616"/>
        <dbReference type="ChEBI" id="CHEBI:33019"/>
        <dbReference type="ChEBI" id="CHEBI:61963"/>
        <dbReference type="ChEBI" id="CHEBI:87171"/>
        <dbReference type="ChEBI" id="CHEBI:87172"/>
        <dbReference type="ChEBI" id="CHEBI:456215"/>
        <dbReference type="EC" id="2.8.1.14"/>
    </reaction>
</comment>
<evidence type="ECO:0000259" key="13">
    <source>
        <dbReference type="Pfam" id="PF02657"/>
    </source>
</evidence>
<dbReference type="PANTHER" id="PTHR43052:SF1">
    <property type="entry name" value="TRNA-5-TAURINOMETHYLURIDINE 2-SULFURTRANSFERASE"/>
    <property type="match status" value="1"/>
</dbReference>
<dbReference type="GO" id="GO:0000049">
    <property type="term" value="F:tRNA binding"/>
    <property type="evidence" value="ECO:0007669"/>
    <property type="project" value="UniProtKB-KW"/>
</dbReference>
<keyword evidence="17" id="KW-1185">Reference proteome</keyword>
<evidence type="ECO:0000313" key="17">
    <source>
        <dbReference type="Proteomes" id="UP001054902"/>
    </source>
</evidence>
<evidence type="ECO:0000256" key="7">
    <source>
        <dbReference type="ARBA" id="ARBA00022741"/>
    </source>
</evidence>
<name>A0AAD3D6Z8_9STRA</name>
<feature type="domain" description="tRNA-specific 2-thiouridylase MnmA-like C-terminal" evidence="14">
    <location>
        <begin position="690"/>
        <end position="770"/>
    </location>
</feature>
<dbReference type="EMBL" id="BLLK01000062">
    <property type="protein sequence ID" value="GFH58627.1"/>
    <property type="molecule type" value="Genomic_DNA"/>
</dbReference>
<protein>
    <recommendedName>
        <fullName evidence="3">tRNA-5-taurinomethyluridine 2-sulfurtransferase</fullName>
        <ecNumber evidence="3">2.8.1.14</ecNumber>
    </recommendedName>
</protein>
<comment type="caution">
    <text evidence="16">The sequence shown here is derived from an EMBL/GenBank/DDBJ whole genome shotgun (WGS) entry which is preliminary data.</text>
</comment>
<dbReference type="NCBIfam" id="NF001138">
    <property type="entry name" value="PRK00143.1"/>
    <property type="match status" value="1"/>
</dbReference>
<evidence type="ECO:0000256" key="12">
    <source>
        <dbReference type="SAM" id="SignalP"/>
    </source>
</evidence>
<feature type="signal peptide" evidence="12">
    <location>
        <begin position="1"/>
        <end position="23"/>
    </location>
</feature>
<evidence type="ECO:0000256" key="8">
    <source>
        <dbReference type="ARBA" id="ARBA00022840"/>
    </source>
</evidence>
<evidence type="ECO:0000256" key="1">
    <source>
        <dbReference type="ARBA" id="ARBA00003986"/>
    </source>
</evidence>
<dbReference type="GO" id="GO:0061708">
    <property type="term" value="F:tRNA-5-taurinomethyluridine 2-sulfurtransferase"/>
    <property type="evidence" value="ECO:0007669"/>
    <property type="project" value="UniProtKB-EC"/>
</dbReference>
<dbReference type="InterPro" id="IPR051305">
    <property type="entry name" value="tRNA_2-thiouridylase_MnmA"/>
</dbReference>
<dbReference type="Pfam" id="PF20259">
    <property type="entry name" value="tRNA_Me_trans_M"/>
    <property type="match status" value="1"/>
</dbReference>
<dbReference type="InterPro" id="IPR014729">
    <property type="entry name" value="Rossmann-like_a/b/a_fold"/>
</dbReference>
<keyword evidence="12" id="KW-0732">Signal</keyword>
<organism evidence="16 17">
    <name type="scientific">Chaetoceros tenuissimus</name>
    <dbReference type="NCBI Taxonomy" id="426638"/>
    <lineage>
        <taxon>Eukaryota</taxon>
        <taxon>Sar</taxon>
        <taxon>Stramenopiles</taxon>
        <taxon>Ochrophyta</taxon>
        <taxon>Bacillariophyta</taxon>
        <taxon>Coscinodiscophyceae</taxon>
        <taxon>Chaetocerotophycidae</taxon>
        <taxon>Chaetocerotales</taxon>
        <taxon>Chaetocerotaceae</taxon>
        <taxon>Chaetoceros</taxon>
    </lineage>
</organism>
<evidence type="ECO:0000256" key="11">
    <source>
        <dbReference type="ARBA" id="ARBA00049564"/>
    </source>
</evidence>
<dbReference type="CDD" id="cd01998">
    <property type="entry name" value="MnmA_TRMU-like"/>
    <property type="match status" value="1"/>
</dbReference>
<feature type="chain" id="PRO_5042198079" description="tRNA-5-taurinomethyluridine 2-sulfurtransferase" evidence="12">
    <location>
        <begin position="24"/>
        <end position="790"/>
    </location>
</feature>
<reference evidence="16 17" key="1">
    <citation type="journal article" date="2021" name="Sci. Rep.">
        <title>The genome of the diatom Chaetoceros tenuissimus carries an ancient integrated fragment of an extant virus.</title>
        <authorList>
            <person name="Hongo Y."/>
            <person name="Kimura K."/>
            <person name="Takaki Y."/>
            <person name="Yoshida Y."/>
            <person name="Baba S."/>
            <person name="Kobayashi G."/>
            <person name="Nagasaki K."/>
            <person name="Hano T."/>
            <person name="Tomaru Y."/>
        </authorList>
    </citation>
    <scope>NUCLEOTIDE SEQUENCE [LARGE SCALE GENOMIC DNA]</scope>
    <source>
        <strain evidence="16 17">NIES-3715</strain>
    </source>
</reference>
<evidence type="ECO:0000259" key="14">
    <source>
        <dbReference type="Pfam" id="PF20258"/>
    </source>
</evidence>
<keyword evidence="7" id="KW-0547">Nucleotide-binding</keyword>
<evidence type="ECO:0000256" key="10">
    <source>
        <dbReference type="ARBA" id="ARBA00023157"/>
    </source>
</evidence>
<dbReference type="Gene3D" id="2.30.30.280">
    <property type="entry name" value="Adenine nucleotide alpha hydrolases-like domains"/>
    <property type="match status" value="1"/>
</dbReference>
<evidence type="ECO:0000256" key="9">
    <source>
        <dbReference type="ARBA" id="ARBA00022884"/>
    </source>
</evidence>
<accession>A0AAD3D6Z8</accession>
<dbReference type="AlphaFoldDB" id="A0AAD3D6Z8"/>
<feature type="domain" description="Fe-S metabolism associated" evidence="13">
    <location>
        <begin position="284"/>
        <end position="378"/>
    </location>
</feature>
<dbReference type="Proteomes" id="UP001054902">
    <property type="component" value="Unassembled WGS sequence"/>
</dbReference>
<evidence type="ECO:0000256" key="3">
    <source>
        <dbReference type="ARBA" id="ARBA00011953"/>
    </source>
</evidence>
<evidence type="ECO:0000256" key="4">
    <source>
        <dbReference type="ARBA" id="ARBA00022555"/>
    </source>
</evidence>
<dbReference type="EC" id="2.8.1.14" evidence="3"/>
<dbReference type="GO" id="GO:0005524">
    <property type="term" value="F:ATP binding"/>
    <property type="evidence" value="ECO:0007669"/>
    <property type="project" value="UniProtKB-KW"/>
</dbReference>
<comment type="function">
    <text evidence="1">Catalyzes the 2-thiolation of uridine at the wobble position (U34) of mitochondrial tRNA(Lys), tRNA(Glu) and tRNA(Gln). Required for the formation of 5-taurinomethyl-2-thiouridine (tm5s2U) of mitochondrial tRNA(Lys), tRNA(Glu), and tRNA(Gln) at the wobble position. ATP is required to activate the C2 atom of the wobble base.</text>
</comment>
<dbReference type="Gene3D" id="3.40.50.620">
    <property type="entry name" value="HUPs"/>
    <property type="match status" value="1"/>
</dbReference>
<comment type="similarity">
    <text evidence="2">Belongs to the MnmA/TRMU family.</text>
</comment>
<dbReference type="InterPro" id="IPR023382">
    <property type="entry name" value="MnmA-like_central_sf"/>
</dbReference>
<dbReference type="Pfam" id="PF20258">
    <property type="entry name" value="tRNA_Me_trans_C"/>
    <property type="match status" value="1"/>
</dbReference>
<dbReference type="InterPro" id="IPR046884">
    <property type="entry name" value="MnmA-like_central"/>
</dbReference>
<keyword evidence="9" id="KW-0694">RNA-binding</keyword>
<dbReference type="NCBIfam" id="TIGR00420">
    <property type="entry name" value="trmU"/>
    <property type="match status" value="1"/>
</dbReference>
<dbReference type="Pfam" id="PF03054">
    <property type="entry name" value="tRNA_Me_trans"/>
    <property type="match status" value="1"/>
</dbReference>
<proteinExistence type="inferred from homology"/>
<dbReference type="InterPro" id="IPR004506">
    <property type="entry name" value="MnmA-like"/>
</dbReference>
<dbReference type="InterPro" id="IPR046885">
    <property type="entry name" value="MnmA-like_C"/>
</dbReference>
<dbReference type="Gene3D" id="2.40.30.10">
    <property type="entry name" value="Translation factors"/>
    <property type="match status" value="1"/>
</dbReference>
<dbReference type="Pfam" id="PF02657">
    <property type="entry name" value="SufE"/>
    <property type="match status" value="1"/>
</dbReference>
<dbReference type="InterPro" id="IPR003808">
    <property type="entry name" value="Fe-S_metab-assoc_dom"/>
</dbReference>
<evidence type="ECO:0000256" key="6">
    <source>
        <dbReference type="ARBA" id="ARBA00022694"/>
    </source>
</evidence>
<dbReference type="SUPFAM" id="SSF82649">
    <property type="entry name" value="SufE/NifU"/>
    <property type="match status" value="1"/>
</dbReference>
<keyword evidence="4" id="KW-0820">tRNA-binding</keyword>
<dbReference type="Gene3D" id="3.90.1010.10">
    <property type="match status" value="1"/>
</dbReference>
<dbReference type="HAMAP" id="MF_00144">
    <property type="entry name" value="tRNA_thiouridyl_MnmA"/>
    <property type="match status" value="1"/>
</dbReference>
<evidence type="ECO:0000313" key="16">
    <source>
        <dbReference type="EMBL" id="GFH58627.1"/>
    </source>
</evidence>
<evidence type="ECO:0000256" key="2">
    <source>
        <dbReference type="ARBA" id="ARBA00006191"/>
    </source>
</evidence>
<evidence type="ECO:0000259" key="15">
    <source>
        <dbReference type="Pfam" id="PF20259"/>
    </source>
</evidence>
<keyword evidence="5" id="KW-0808">Transferase</keyword>
<keyword evidence="10" id="KW-1015">Disulfide bond</keyword>
<dbReference type="GO" id="GO:0008033">
    <property type="term" value="P:tRNA processing"/>
    <property type="evidence" value="ECO:0007669"/>
    <property type="project" value="UniProtKB-KW"/>
</dbReference>
<keyword evidence="6" id="KW-0819">tRNA processing</keyword>
<keyword evidence="8" id="KW-0067">ATP-binding</keyword>